<name>N4WBR0_9BACI</name>
<dbReference type="STRING" id="1308866.J416_09384"/>
<evidence type="ECO:0008006" key="4">
    <source>
        <dbReference type="Google" id="ProtNLM"/>
    </source>
</evidence>
<comment type="caution">
    <text evidence="2">The sequence shown here is derived from an EMBL/GenBank/DDBJ whole genome shotgun (WGS) entry which is preliminary data.</text>
</comment>
<proteinExistence type="predicted"/>
<evidence type="ECO:0000313" key="2">
    <source>
        <dbReference type="EMBL" id="ENH96699.1"/>
    </source>
</evidence>
<dbReference type="OrthoDB" id="2968515at2"/>
<dbReference type="eggNOG" id="ENOG5032PP7">
    <property type="taxonomic scope" value="Bacteria"/>
</dbReference>
<dbReference type="PATRIC" id="fig|1308866.3.peg.1899"/>
<accession>N4WBR0</accession>
<keyword evidence="1" id="KW-0175">Coiled coil</keyword>
<feature type="coiled-coil region" evidence="1">
    <location>
        <begin position="14"/>
        <end position="41"/>
    </location>
</feature>
<protein>
    <recommendedName>
        <fullName evidence="4">Phage protein</fullName>
    </recommendedName>
</protein>
<sequence>MDVNFNVQYEQSEINGMFQDIEQLKKDRTRLKETIDQKTEKIIKHILQHGNVLAYKDNTPHVLTVKQVEKKKFDKSSLAGDLDITTKELNLIGVAELVEENRITAEKLKEYEFFEPDQKLKARKAKKTDIELLTRSGA</sequence>
<evidence type="ECO:0000256" key="1">
    <source>
        <dbReference type="SAM" id="Coils"/>
    </source>
</evidence>
<reference evidence="2 3" key="1">
    <citation type="submission" date="2013-03" db="EMBL/GenBank/DDBJ databases">
        <title>Draft genome sequence of Gracibacillus halophilus YIM-C55.5, a moderately halophilic and thermophilic organism from the Xiaochaidamu salt lake.</title>
        <authorList>
            <person name="Sugumar T."/>
            <person name="Polireddy D.R."/>
            <person name="Antony A."/>
            <person name="Madhava Y.R."/>
            <person name="Sivakumar N."/>
        </authorList>
    </citation>
    <scope>NUCLEOTIDE SEQUENCE [LARGE SCALE GENOMIC DNA]</scope>
    <source>
        <strain evidence="2 3">YIM-C55.5</strain>
    </source>
</reference>
<keyword evidence="3" id="KW-1185">Reference proteome</keyword>
<dbReference type="EMBL" id="APML01000033">
    <property type="protein sequence ID" value="ENH96699.1"/>
    <property type="molecule type" value="Genomic_DNA"/>
</dbReference>
<dbReference type="RefSeq" id="WP_003468970.1">
    <property type="nucleotide sequence ID" value="NZ_APML01000033.1"/>
</dbReference>
<gene>
    <name evidence="2" type="ORF">J416_09384</name>
</gene>
<evidence type="ECO:0000313" key="3">
    <source>
        <dbReference type="Proteomes" id="UP000012283"/>
    </source>
</evidence>
<dbReference type="AlphaFoldDB" id="N4WBR0"/>
<dbReference type="Proteomes" id="UP000012283">
    <property type="component" value="Unassembled WGS sequence"/>
</dbReference>
<organism evidence="2 3">
    <name type="scientific">Gracilibacillus halophilus YIM-C55.5</name>
    <dbReference type="NCBI Taxonomy" id="1308866"/>
    <lineage>
        <taxon>Bacteria</taxon>
        <taxon>Bacillati</taxon>
        <taxon>Bacillota</taxon>
        <taxon>Bacilli</taxon>
        <taxon>Bacillales</taxon>
        <taxon>Bacillaceae</taxon>
        <taxon>Gracilibacillus</taxon>
    </lineage>
</organism>